<keyword evidence="6" id="KW-1133">Transmembrane helix</keyword>
<dbReference type="EMBL" id="JAAGMB010000510">
    <property type="protein sequence ID" value="NEB19333.1"/>
    <property type="molecule type" value="Genomic_DNA"/>
</dbReference>
<dbReference type="Pfam" id="PF05901">
    <property type="entry name" value="Excalibur"/>
    <property type="match status" value="1"/>
</dbReference>
<keyword evidence="10" id="KW-1185">Reference proteome</keyword>
<evidence type="ECO:0000259" key="8">
    <source>
        <dbReference type="PROSITE" id="PS50847"/>
    </source>
</evidence>
<dbReference type="InterPro" id="IPR019931">
    <property type="entry name" value="LPXTG_anchor"/>
</dbReference>
<keyword evidence="6" id="KW-0472">Membrane</keyword>
<accession>A0A6N9UST8</accession>
<protein>
    <submittedName>
        <fullName evidence="9">Excalibur calcium-binding domain-containing protein</fullName>
    </submittedName>
</protein>
<dbReference type="NCBIfam" id="NF041528">
    <property type="entry name" value="strep_LAETG"/>
    <property type="match status" value="1"/>
</dbReference>
<dbReference type="InterPro" id="IPR008613">
    <property type="entry name" value="Excalibur_Ca-bd_domain"/>
</dbReference>
<sequence>MKLLRKPAAVTVAALALAALPAAAAQAHDGTHPFKNCTEAYDAGYSNIQKGDEHYGEHLDRDKDGVGCDKPPADFVPASDKDTGAEDTDDTAGAGSGEDSGSKESGGDEAAGQQGTDLAETGGDDSTPYIAAGGAVVVLVGGGLMLAVRRRRGDGAA</sequence>
<dbReference type="NCBIfam" id="TIGR01167">
    <property type="entry name" value="LPXTG_anchor"/>
    <property type="match status" value="1"/>
</dbReference>
<feature type="transmembrane region" description="Helical" evidence="6">
    <location>
        <begin position="129"/>
        <end position="148"/>
    </location>
</feature>
<keyword evidence="4" id="KW-0572">Peptidoglycan-anchor</keyword>
<evidence type="ECO:0000256" key="1">
    <source>
        <dbReference type="ARBA" id="ARBA00022512"/>
    </source>
</evidence>
<dbReference type="AlphaFoldDB" id="A0A6N9UST8"/>
<evidence type="ECO:0000256" key="2">
    <source>
        <dbReference type="ARBA" id="ARBA00022525"/>
    </source>
</evidence>
<feature type="compositionally biased region" description="Basic and acidic residues" evidence="5">
    <location>
        <begin position="50"/>
        <end position="67"/>
    </location>
</feature>
<evidence type="ECO:0000256" key="3">
    <source>
        <dbReference type="ARBA" id="ARBA00022729"/>
    </source>
</evidence>
<keyword evidence="1" id="KW-0134">Cell wall</keyword>
<proteinExistence type="predicted"/>
<feature type="domain" description="Gram-positive cocci surface proteins LPxTG" evidence="8">
    <location>
        <begin position="118"/>
        <end position="157"/>
    </location>
</feature>
<evidence type="ECO:0000256" key="6">
    <source>
        <dbReference type="SAM" id="Phobius"/>
    </source>
</evidence>
<gene>
    <name evidence="9" type="ORF">G3I46_22985</name>
</gene>
<dbReference type="RefSeq" id="WP_087791027.1">
    <property type="nucleotide sequence ID" value="NZ_JAAGMB010000510.1"/>
</dbReference>
<dbReference type="PROSITE" id="PS50847">
    <property type="entry name" value="GRAM_POS_ANCHORING"/>
    <property type="match status" value="1"/>
</dbReference>
<keyword evidence="2" id="KW-0964">Secreted</keyword>
<keyword evidence="6" id="KW-0812">Transmembrane</keyword>
<comment type="caution">
    <text evidence="9">The sequence shown here is derived from an EMBL/GenBank/DDBJ whole genome shotgun (WGS) entry which is preliminary data.</text>
</comment>
<evidence type="ECO:0000313" key="10">
    <source>
        <dbReference type="Proteomes" id="UP000469545"/>
    </source>
</evidence>
<evidence type="ECO:0000256" key="4">
    <source>
        <dbReference type="ARBA" id="ARBA00023088"/>
    </source>
</evidence>
<keyword evidence="3 7" id="KW-0732">Signal</keyword>
<organism evidence="9 10">
    <name type="scientific">Streptomyces coelicoflavus</name>
    <dbReference type="NCBI Taxonomy" id="285562"/>
    <lineage>
        <taxon>Bacteria</taxon>
        <taxon>Bacillati</taxon>
        <taxon>Actinomycetota</taxon>
        <taxon>Actinomycetes</taxon>
        <taxon>Kitasatosporales</taxon>
        <taxon>Streptomycetaceae</taxon>
        <taxon>Streptomyces</taxon>
    </lineage>
</organism>
<name>A0A6N9UST8_9ACTN</name>
<reference evidence="9 10" key="1">
    <citation type="submission" date="2020-01" db="EMBL/GenBank/DDBJ databases">
        <title>Insect and environment-associated Actinomycetes.</title>
        <authorList>
            <person name="Currrie C."/>
            <person name="Chevrette M."/>
            <person name="Carlson C."/>
            <person name="Stubbendieck R."/>
            <person name="Wendt-Pienkowski E."/>
        </authorList>
    </citation>
    <scope>NUCLEOTIDE SEQUENCE [LARGE SCALE GENOMIC DNA]</scope>
    <source>
        <strain evidence="9 10">SID14172</strain>
    </source>
</reference>
<evidence type="ECO:0000313" key="9">
    <source>
        <dbReference type="EMBL" id="NEB19333.1"/>
    </source>
</evidence>
<dbReference type="Proteomes" id="UP000469545">
    <property type="component" value="Unassembled WGS sequence"/>
</dbReference>
<feature type="signal peptide" evidence="7">
    <location>
        <begin position="1"/>
        <end position="24"/>
    </location>
</feature>
<feature type="chain" id="PRO_5038569009" evidence="7">
    <location>
        <begin position="25"/>
        <end position="157"/>
    </location>
</feature>
<evidence type="ECO:0000256" key="7">
    <source>
        <dbReference type="SAM" id="SignalP"/>
    </source>
</evidence>
<evidence type="ECO:0000256" key="5">
    <source>
        <dbReference type="SAM" id="MobiDB-lite"/>
    </source>
</evidence>
<feature type="region of interest" description="Disordered" evidence="5">
    <location>
        <begin position="49"/>
        <end position="129"/>
    </location>
</feature>
<dbReference type="SMART" id="SM00894">
    <property type="entry name" value="Excalibur"/>
    <property type="match status" value="1"/>
</dbReference>